<sequence length="203" mass="23132">MILTIGFVVILLLIYAGVLSLVVKPHRQTKPLTFLPGTEVILLPPHRIAATGIMLIMLGVFGVAGAAVMLSQSFNYTSSLYWGALLLLATMLGITVYGLHLYFIRQQIVQLRLEPNGMYYPDLGLTPMRRPFWTLLQNKKFKFVKYTDIESIELTELFEGCKLVIRTYTGGFTMPFYDRDKYSLETLLHKINHKRQQQITAAQ</sequence>
<gene>
    <name evidence="2" type="ORF">GCM10011425_10750</name>
</gene>
<comment type="caution">
    <text evidence="2">The sequence shown here is derived from an EMBL/GenBank/DDBJ whole genome shotgun (WGS) entry which is preliminary data.</text>
</comment>
<protein>
    <submittedName>
        <fullName evidence="2">Uncharacterized protein</fullName>
    </submittedName>
</protein>
<dbReference type="AlphaFoldDB" id="A0A917N0K0"/>
<evidence type="ECO:0000313" key="3">
    <source>
        <dbReference type="Proteomes" id="UP000662074"/>
    </source>
</evidence>
<keyword evidence="1" id="KW-0812">Transmembrane</keyword>
<feature type="transmembrane region" description="Helical" evidence="1">
    <location>
        <begin position="6"/>
        <end position="23"/>
    </location>
</feature>
<feature type="transmembrane region" description="Helical" evidence="1">
    <location>
        <begin position="80"/>
        <end position="103"/>
    </location>
</feature>
<evidence type="ECO:0000256" key="1">
    <source>
        <dbReference type="SAM" id="Phobius"/>
    </source>
</evidence>
<evidence type="ECO:0000313" key="2">
    <source>
        <dbReference type="EMBL" id="GGI49863.1"/>
    </source>
</evidence>
<keyword evidence="1" id="KW-0472">Membrane</keyword>
<keyword evidence="1" id="KW-1133">Transmembrane helix</keyword>
<feature type="transmembrane region" description="Helical" evidence="1">
    <location>
        <begin position="48"/>
        <end position="68"/>
    </location>
</feature>
<name>A0A917N0K0_9SPHI</name>
<organism evidence="2 3">
    <name type="scientific">Mucilaginibacter galii</name>
    <dbReference type="NCBI Taxonomy" id="2005073"/>
    <lineage>
        <taxon>Bacteria</taxon>
        <taxon>Pseudomonadati</taxon>
        <taxon>Bacteroidota</taxon>
        <taxon>Sphingobacteriia</taxon>
        <taxon>Sphingobacteriales</taxon>
        <taxon>Sphingobacteriaceae</taxon>
        <taxon>Mucilaginibacter</taxon>
    </lineage>
</organism>
<dbReference type="Proteomes" id="UP000662074">
    <property type="component" value="Unassembled WGS sequence"/>
</dbReference>
<proteinExistence type="predicted"/>
<dbReference type="RefSeq" id="WP_188414552.1">
    <property type="nucleotide sequence ID" value="NZ_BMDO01000002.1"/>
</dbReference>
<accession>A0A917N0K0</accession>
<reference evidence="2" key="1">
    <citation type="journal article" date="2014" name="Int. J. Syst. Evol. Microbiol.">
        <title>Complete genome sequence of Corynebacterium casei LMG S-19264T (=DSM 44701T), isolated from a smear-ripened cheese.</title>
        <authorList>
            <consortium name="US DOE Joint Genome Institute (JGI-PGF)"/>
            <person name="Walter F."/>
            <person name="Albersmeier A."/>
            <person name="Kalinowski J."/>
            <person name="Ruckert C."/>
        </authorList>
    </citation>
    <scope>NUCLEOTIDE SEQUENCE</scope>
    <source>
        <strain evidence="2">CCM 8711</strain>
    </source>
</reference>
<keyword evidence="3" id="KW-1185">Reference proteome</keyword>
<dbReference type="EMBL" id="BMDO01000002">
    <property type="protein sequence ID" value="GGI49863.1"/>
    <property type="molecule type" value="Genomic_DNA"/>
</dbReference>
<reference evidence="2" key="2">
    <citation type="submission" date="2020-09" db="EMBL/GenBank/DDBJ databases">
        <authorList>
            <person name="Sun Q."/>
            <person name="Sedlacek I."/>
        </authorList>
    </citation>
    <scope>NUCLEOTIDE SEQUENCE</scope>
    <source>
        <strain evidence="2">CCM 8711</strain>
    </source>
</reference>